<dbReference type="PANTHER" id="PTHR37299:SF1">
    <property type="entry name" value="STAGE 0 SPORULATION PROTEIN A HOMOLOG"/>
    <property type="match status" value="1"/>
</dbReference>
<proteinExistence type="predicted"/>
<organism evidence="2 3">
    <name type="scientific">Candidatus Enterococcus ferrettii</name>
    <dbReference type="NCBI Taxonomy" id="2815324"/>
    <lineage>
        <taxon>Bacteria</taxon>
        <taxon>Bacillati</taxon>
        <taxon>Bacillota</taxon>
        <taxon>Bacilli</taxon>
        <taxon>Lactobacillales</taxon>
        <taxon>Enterococcaceae</taxon>
        <taxon>Enterococcus</taxon>
    </lineage>
</organism>
<feature type="domain" description="HTH LytTR-type" evidence="1">
    <location>
        <begin position="46"/>
        <end position="150"/>
    </location>
</feature>
<dbReference type="PANTHER" id="PTHR37299">
    <property type="entry name" value="TRANSCRIPTIONAL REGULATOR-RELATED"/>
    <property type="match status" value="1"/>
</dbReference>
<dbReference type="EMBL" id="JAFREL020000004">
    <property type="protein sequence ID" value="MEO1772272.1"/>
    <property type="molecule type" value="Genomic_DNA"/>
</dbReference>
<name>A0ABV0EWW2_9ENTE</name>
<evidence type="ECO:0000313" key="2">
    <source>
        <dbReference type="EMBL" id="MEO1772272.1"/>
    </source>
</evidence>
<dbReference type="SMART" id="SM00850">
    <property type="entry name" value="LytTR"/>
    <property type="match status" value="1"/>
</dbReference>
<dbReference type="PROSITE" id="PS50930">
    <property type="entry name" value="HTH_LYTTR"/>
    <property type="match status" value="1"/>
</dbReference>
<gene>
    <name evidence="2" type="ORF">JZO67_004254</name>
</gene>
<dbReference type="Gene3D" id="2.40.50.1020">
    <property type="entry name" value="LytTr DNA-binding domain"/>
    <property type="match status" value="1"/>
</dbReference>
<sequence>MELFKVHLLVSEKYQDSEVEVKSYDLEFGKKMLEHVNEFSGKPAVLSLKTIDGYQLIRQDEIIYVEVFGKEVNIHLNGEQVVVRQALTSLEKLLDSKKFVRVAKSTIINLDKLQRLEVAFSGNYYGFLQDDCQVVISRRYFQQLKNKLTL</sequence>
<dbReference type="Pfam" id="PF04397">
    <property type="entry name" value="LytTR"/>
    <property type="match status" value="1"/>
</dbReference>
<dbReference type="InterPro" id="IPR007492">
    <property type="entry name" value="LytTR_DNA-bd_dom"/>
</dbReference>
<dbReference type="Proteomes" id="UP000664357">
    <property type="component" value="Unassembled WGS sequence"/>
</dbReference>
<accession>A0ABV0EWW2</accession>
<evidence type="ECO:0000313" key="3">
    <source>
        <dbReference type="Proteomes" id="UP000664357"/>
    </source>
</evidence>
<protein>
    <recommendedName>
        <fullName evidence="1">HTH LytTR-type domain-containing protein</fullName>
    </recommendedName>
</protein>
<dbReference type="InterPro" id="IPR046947">
    <property type="entry name" value="LytR-like"/>
</dbReference>
<keyword evidence="3" id="KW-1185">Reference proteome</keyword>
<reference evidence="2 3" key="1">
    <citation type="submission" date="2024-02" db="EMBL/GenBank/DDBJ databases">
        <title>The Genome Sequence of Enterococcus sp. DIV0159.</title>
        <authorList>
            <person name="Earl A."/>
            <person name="Manson A."/>
            <person name="Gilmore M."/>
            <person name="Sanders J."/>
            <person name="Shea T."/>
            <person name="Howe W."/>
            <person name="Livny J."/>
            <person name="Cuomo C."/>
            <person name="Neafsey D."/>
            <person name="Birren B."/>
        </authorList>
    </citation>
    <scope>NUCLEOTIDE SEQUENCE [LARGE SCALE GENOMIC DNA]</scope>
    <source>
        <strain evidence="2 3">665A</strain>
    </source>
</reference>
<comment type="caution">
    <text evidence="2">The sequence shown here is derived from an EMBL/GenBank/DDBJ whole genome shotgun (WGS) entry which is preliminary data.</text>
</comment>
<evidence type="ECO:0000259" key="1">
    <source>
        <dbReference type="PROSITE" id="PS50930"/>
    </source>
</evidence>
<dbReference type="RefSeq" id="WP_207701829.1">
    <property type="nucleotide sequence ID" value="NZ_JAFREL020000004.1"/>
</dbReference>